<feature type="compositionally biased region" description="Gly residues" evidence="11">
    <location>
        <begin position="362"/>
        <end position="402"/>
    </location>
</feature>
<comment type="similarity">
    <text evidence="3">Belongs to the proteasome inhibitor PI31 family.</text>
</comment>
<dbReference type="PANTHER" id="PTHR13266:SF1">
    <property type="entry name" value="PROTEASOME INHIBITOR PI31 SUBUNIT"/>
    <property type="match status" value="1"/>
</dbReference>
<evidence type="ECO:0000256" key="7">
    <source>
        <dbReference type="ARBA" id="ARBA00022824"/>
    </source>
</evidence>
<reference evidence="14 15" key="1">
    <citation type="journal article" date="2016" name="Sci. Rep.">
        <title>Insights into Adaptations to a Near-Obligate Nematode Endoparasitic Lifestyle from the Finished Genome of Drechmeria coniospora.</title>
        <authorList>
            <person name="Zhang L."/>
            <person name="Zhou Z."/>
            <person name="Guo Q."/>
            <person name="Fokkens L."/>
            <person name="Miskei M."/>
            <person name="Pocsi I."/>
            <person name="Zhang W."/>
            <person name="Chen M."/>
            <person name="Wang L."/>
            <person name="Sun Y."/>
            <person name="Donzelli B.G."/>
            <person name="Gibson D.M."/>
            <person name="Nelson D.R."/>
            <person name="Luo J.G."/>
            <person name="Rep M."/>
            <person name="Liu H."/>
            <person name="Yang S."/>
            <person name="Wang J."/>
            <person name="Krasnoff S.B."/>
            <person name="Xu Y."/>
            <person name="Molnar I."/>
            <person name="Lin M."/>
        </authorList>
    </citation>
    <scope>NUCLEOTIDE SEQUENCE [LARGE SCALE GENOMIC DNA]</scope>
    <source>
        <strain evidence="14 15">ARSEF 6962</strain>
    </source>
</reference>
<feature type="compositionally biased region" description="Pro residues" evidence="11">
    <location>
        <begin position="248"/>
        <end position="268"/>
    </location>
</feature>
<comment type="caution">
    <text evidence="14">The sequence shown here is derived from an EMBL/GenBank/DDBJ whole genome shotgun (WGS) entry which is preliminary data.</text>
</comment>
<evidence type="ECO:0000259" key="12">
    <source>
        <dbReference type="Pfam" id="PF08577"/>
    </source>
</evidence>
<evidence type="ECO:0000256" key="5">
    <source>
        <dbReference type="ARBA" id="ARBA00022490"/>
    </source>
</evidence>
<keyword evidence="15" id="KW-1185">Reference proteome</keyword>
<dbReference type="RefSeq" id="XP_040658442.1">
    <property type="nucleotide sequence ID" value="XM_040797559.1"/>
</dbReference>
<feature type="region of interest" description="Disordered" evidence="11">
    <location>
        <begin position="209"/>
        <end position="274"/>
    </location>
</feature>
<keyword evidence="5" id="KW-0963">Cytoplasm</keyword>
<dbReference type="Pfam" id="PF08577">
    <property type="entry name" value="PI31_Prot_C"/>
    <property type="match status" value="1"/>
</dbReference>
<dbReference type="PANTHER" id="PTHR13266">
    <property type="entry name" value="PROTEASOME INHIBITOR"/>
    <property type="match status" value="1"/>
</dbReference>
<dbReference type="GO" id="GO:0005783">
    <property type="term" value="C:endoplasmic reticulum"/>
    <property type="evidence" value="ECO:0007669"/>
    <property type="project" value="UniProtKB-SubCell"/>
</dbReference>
<evidence type="ECO:0000313" key="15">
    <source>
        <dbReference type="Proteomes" id="UP000076580"/>
    </source>
</evidence>
<organism evidence="14 15">
    <name type="scientific">Drechmeria coniospora</name>
    <name type="common">Nematophagous fungus</name>
    <name type="synonym">Meria coniospora</name>
    <dbReference type="NCBI Taxonomy" id="98403"/>
    <lineage>
        <taxon>Eukaryota</taxon>
        <taxon>Fungi</taxon>
        <taxon>Dikarya</taxon>
        <taxon>Ascomycota</taxon>
        <taxon>Pezizomycotina</taxon>
        <taxon>Sordariomycetes</taxon>
        <taxon>Hypocreomycetidae</taxon>
        <taxon>Hypocreales</taxon>
        <taxon>Ophiocordycipitaceae</taxon>
        <taxon>Drechmeria</taxon>
    </lineage>
</organism>
<evidence type="ECO:0000313" key="14">
    <source>
        <dbReference type="EMBL" id="KYK59090.1"/>
    </source>
</evidence>
<dbReference type="InterPro" id="IPR013886">
    <property type="entry name" value="PI31_Prot_C"/>
</dbReference>
<evidence type="ECO:0000256" key="4">
    <source>
        <dbReference type="ARBA" id="ARBA00022481"/>
    </source>
</evidence>
<evidence type="ECO:0000256" key="3">
    <source>
        <dbReference type="ARBA" id="ARBA00006405"/>
    </source>
</evidence>
<dbReference type="InterPro" id="IPR021625">
    <property type="entry name" value="PI31_Prot_N"/>
</dbReference>
<evidence type="ECO:0000256" key="1">
    <source>
        <dbReference type="ARBA" id="ARBA00004240"/>
    </source>
</evidence>
<evidence type="ECO:0000256" key="6">
    <source>
        <dbReference type="ARBA" id="ARBA00022553"/>
    </source>
</evidence>
<dbReference type="InterPro" id="IPR045128">
    <property type="entry name" value="PI31-like"/>
</dbReference>
<dbReference type="AlphaFoldDB" id="A0A151GPS8"/>
<comment type="function">
    <text evidence="10">Plays an important role in control of proteasome function. Inhibits the hydrolysis of protein and peptide substrates by the 20S proteasome. Also inhibits the activation of the proteasome by the proteasome regulatory proteins PA700 and PA28.</text>
</comment>
<keyword evidence="8" id="KW-0647">Proteasome</keyword>
<gene>
    <name evidence="14" type="ORF">DCS_00218</name>
</gene>
<dbReference type="STRING" id="98403.A0A151GPS8"/>
<dbReference type="InParanoid" id="A0A151GPS8"/>
<dbReference type="GO" id="GO:0070628">
    <property type="term" value="F:proteasome binding"/>
    <property type="evidence" value="ECO:0007669"/>
    <property type="project" value="InterPro"/>
</dbReference>
<sequence>MLSPPMRSPSMADIFQRMADALPTHAKEDDSSDLASSYEAIALLAHAYLSTLDFKLCGFDEEKPLPECESLAPRMPPQWNSGFGSLSFVYSHAQPSSRFVIRVDRMGAKVEVRGLAVGQDRIHRFDRNVREVVSASHLPVRITLDSNGEEDRSDLADKLSAIFLSKEAVSAFIMDLQTKIVQNLFTEPQKDDGIEADDAEAEISAIAERRAQEAQDPNRPVGRKPRSSIPSLHSDPVPGIEPYQPMKPVLPPAHPRPGAPVADFPPPGFEDEHEMNRPPRGPIIPDGRSPFNIGHDDLNPPGLGPHDPLRGSFVPGGIPQPGFSGMHPTFDDPLFALQGGDRPNPEGYDPQVPPGARWDPIGPGGGPRMGGPGSGSGRGPYGQFGDGGGYGGGGFGGGGHII</sequence>
<keyword evidence="9" id="KW-0007">Acetylation</keyword>
<evidence type="ECO:0000256" key="8">
    <source>
        <dbReference type="ARBA" id="ARBA00022942"/>
    </source>
</evidence>
<dbReference type="GO" id="GO:0000502">
    <property type="term" value="C:proteasome complex"/>
    <property type="evidence" value="ECO:0007669"/>
    <property type="project" value="UniProtKB-KW"/>
</dbReference>
<evidence type="ECO:0000259" key="13">
    <source>
        <dbReference type="Pfam" id="PF11566"/>
    </source>
</evidence>
<evidence type="ECO:0000256" key="10">
    <source>
        <dbReference type="ARBA" id="ARBA00024805"/>
    </source>
</evidence>
<feature type="region of interest" description="Disordered" evidence="11">
    <location>
        <begin position="321"/>
        <end position="402"/>
    </location>
</feature>
<keyword evidence="4" id="KW-0488">Methylation</keyword>
<dbReference type="Gene3D" id="3.40.1000.30">
    <property type="match status" value="1"/>
</dbReference>
<dbReference type="GO" id="GO:0043161">
    <property type="term" value="P:proteasome-mediated ubiquitin-dependent protein catabolic process"/>
    <property type="evidence" value="ECO:0007669"/>
    <property type="project" value="InterPro"/>
</dbReference>
<feature type="domain" description="PI31 proteasome regulator N-terminal" evidence="13">
    <location>
        <begin position="31"/>
        <end position="190"/>
    </location>
</feature>
<evidence type="ECO:0000256" key="2">
    <source>
        <dbReference type="ARBA" id="ARBA00004496"/>
    </source>
</evidence>
<dbReference type="Pfam" id="PF11566">
    <property type="entry name" value="PI31_Prot_N"/>
    <property type="match status" value="1"/>
</dbReference>
<dbReference type="Proteomes" id="UP000076580">
    <property type="component" value="Chromosome 01"/>
</dbReference>
<comment type="subcellular location">
    <subcellularLocation>
        <location evidence="2">Cytoplasm</location>
    </subcellularLocation>
    <subcellularLocation>
        <location evidence="1">Endoplasmic reticulum</location>
    </subcellularLocation>
</comment>
<accession>A0A151GPS8</accession>
<dbReference type="EMBL" id="LAYC01000001">
    <property type="protein sequence ID" value="KYK59090.1"/>
    <property type="molecule type" value="Genomic_DNA"/>
</dbReference>
<protein>
    <submittedName>
        <fullName evidence="14">Uncharacterized protein</fullName>
    </submittedName>
</protein>
<keyword evidence="7" id="KW-0256">Endoplasmic reticulum</keyword>
<dbReference type="GO" id="GO:0004866">
    <property type="term" value="F:endopeptidase inhibitor activity"/>
    <property type="evidence" value="ECO:0007669"/>
    <property type="project" value="InterPro"/>
</dbReference>
<name>A0A151GPS8_DRECN</name>
<proteinExistence type="inferred from homology"/>
<feature type="domain" description="PI31 proteasome regulator C-terminal" evidence="12">
    <location>
        <begin position="293"/>
        <end position="363"/>
    </location>
</feature>
<evidence type="ECO:0000256" key="11">
    <source>
        <dbReference type="SAM" id="MobiDB-lite"/>
    </source>
</evidence>
<keyword evidence="6" id="KW-0597">Phosphoprotein</keyword>
<dbReference type="GeneID" id="63712861"/>
<dbReference type="OrthoDB" id="68090at2759"/>
<evidence type="ECO:0000256" key="9">
    <source>
        <dbReference type="ARBA" id="ARBA00022990"/>
    </source>
</evidence>